<evidence type="ECO:0000313" key="2">
    <source>
        <dbReference type="Proteomes" id="UP001165063"/>
    </source>
</evidence>
<evidence type="ECO:0000313" key="1">
    <source>
        <dbReference type="EMBL" id="GMG27529.1"/>
    </source>
</evidence>
<comment type="caution">
    <text evidence="1">The sequence shown here is derived from an EMBL/GenBank/DDBJ whole genome shotgun (WGS) entry which is preliminary data.</text>
</comment>
<name>A0A9W6YYY5_AMBMO</name>
<sequence>MTYSCSQNSHPNTESASNRFQSCLYEISGFQSYWYLLRRELIAKGCFQTVDCMDHNVYQVIPYHEDVVAQGIIFGSISTEILTHPEIKDHKGNGLAVLLKLRLLEAHEPRNEYELALQWRHQMHNFPNILEEQPGNFDYFISRYSFLLSQIRKVPEVGNHLTEKEVTRHCLKSFLSSRHTKPVTKLLQLRGVSSHSFHEFHSMKKELVEAIERTNCKNVKSYLRKH</sequence>
<dbReference type="AlphaFoldDB" id="A0A9W6YYY5"/>
<reference evidence="1" key="1">
    <citation type="submission" date="2023-04" db="EMBL/GenBank/DDBJ databases">
        <title>Ambrosiozyma monospora NBRC 1965.</title>
        <authorList>
            <person name="Ichikawa N."/>
            <person name="Sato H."/>
            <person name="Tonouchi N."/>
        </authorList>
    </citation>
    <scope>NUCLEOTIDE SEQUENCE</scope>
    <source>
        <strain evidence="1">NBRC 1965</strain>
    </source>
</reference>
<proteinExistence type="predicted"/>
<protein>
    <submittedName>
        <fullName evidence="1">Unnamed protein product</fullName>
    </submittedName>
</protein>
<dbReference type="EMBL" id="BSXU01001448">
    <property type="protein sequence ID" value="GMG27529.1"/>
    <property type="molecule type" value="Genomic_DNA"/>
</dbReference>
<organism evidence="1 2">
    <name type="scientific">Ambrosiozyma monospora</name>
    <name type="common">Yeast</name>
    <name type="synonym">Endomycopsis monosporus</name>
    <dbReference type="NCBI Taxonomy" id="43982"/>
    <lineage>
        <taxon>Eukaryota</taxon>
        <taxon>Fungi</taxon>
        <taxon>Dikarya</taxon>
        <taxon>Ascomycota</taxon>
        <taxon>Saccharomycotina</taxon>
        <taxon>Pichiomycetes</taxon>
        <taxon>Pichiales</taxon>
        <taxon>Pichiaceae</taxon>
        <taxon>Ambrosiozyma</taxon>
    </lineage>
</organism>
<keyword evidence="2" id="KW-1185">Reference proteome</keyword>
<gene>
    <name evidence="1" type="ORF">Amon01_000344900</name>
</gene>
<accession>A0A9W6YYY5</accession>
<dbReference type="Proteomes" id="UP001165063">
    <property type="component" value="Unassembled WGS sequence"/>
</dbReference>